<organism evidence="2 3">
    <name type="scientific">Skeletonema marinoi</name>
    <dbReference type="NCBI Taxonomy" id="267567"/>
    <lineage>
        <taxon>Eukaryota</taxon>
        <taxon>Sar</taxon>
        <taxon>Stramenopiles</taxon>
        <taxon>Ochrophyta</taxon>
        <taxon>Bacillariophyta</taxon>
        <taxon>Coscinodiscophyceae</taxon>
        <taxon>Thalassiosirophycidae</taxon>
        <taxon>Thalassiosirales</taxon>
        <taxon>Skeletonemataceae</taxon>
        <taxon>Skeletonema</taxon>
        <taxon>Skeletonema marinoi-dohrnii complex</taxon>
    </lineage>
</organism>
<evidence type="ECO:0000256" key="1">
    <source>
        <dbReference type="SAM" id="SignalP"/>
    </source>
</evidence>
<comment type="caution">
    <text evidence="2">The sequence shown here is derived from an EMBL/GenBank/DDBJ whole genome shotgun (WGS) entry which is preliminary data.</text>
</comment>
<feature type="signal peptide" evidence="1">
    <location>
        <begin position="1"/>
        <end position="17"/>
    </location>
</feature>
<dbReference type="Proteomes" id="UP001224775">
    <property type="component" value="Unassembled WGS sequence"/>
</dbReference>
<dbReference type="EMBL" id="JATAAI010000008">
    <property type="protein sequence ID" value="KAK1743669.1"/>
    <property type="molecule type" value="Genomic_DNA"/>
</dbReference>
<accession>A0AAD9DEX9</accession>
<dbReference type="AlphaFoldDB" id="A0AAD9DEX9"/>
<evidence type="ECO:0000313" key="3">
    <source>
        <dbReference type="Proteomes" id="UP001224775"/>
    </source>
</evidence>
<reference evidence="2" key="1">
    <citation type="submission" date="2023-06" db="EMBL/GenBank/DDBJ databases">
        <title>Survivors Of The Sea: Transcriptome response of Skeletonema marinoi to long-term dormancy.</title>
        <authorList>
            <person name="Pinder M.I.M."/>
            <person name="Kourtchenko O."/>
            <person name="Robertson E.K."/>
            <person name="Larsson T."/>
            <person name="Maumus F."/>
            <person name="Osuna-Cruz C.M."/>
            <person name="Vancaester E."/>
            <person name="Stenow R."/>
            <person name="Vandepoele K."/>
            <person name="Ploug H."/>
            <person name="Bruchert V."/>
            <person name="Godhe A."/>
            <person name="Topel M."/>
        </authorList>
    </citation>
    <scope>NUCLEOTIDE SEQUENCE</scope>
    <source>
        <strain evidence="2">R05AC</strain>
    </source>
</reference>
<name>A0AAD9DEX9_9STRA</name>
<protein>
    <submittedName>
        <fullName evidence="2">ABC transporter</fullName>
    </submittedName>
</protein>
<gene>
    <name evidence="2" type="ORF">QTG54_005266</name>
</gene>
<keyword evidence="3" id="KW-1185">Reference proteome</keyword>
<feature type="chain" id="PRO_5042005197" evidence="1">
    <location>
        <begin position="18"/>
        <end position="112"/>
    </location>
</feature>
<proteinExistence type="predicted"/>
<evidence type="ECO:0000313" key="2">
    <source>
        <dbReference type="EMBL" id="KAK1743669.1"/>
    </source>
</evidence>
<keyword evidence="1" id="KW-0732">Signal</keyword>
<sequence length="112" mass="12192">MEKLLRLMIIIPGFVAAFTVPKARVGTISNSNLFYRRHQHHNHASLQLFNGKHAAAIAQSTSAIVTPSLGPTQLASSFSTVVLVATILKLLGLNLKQDVSSPLLRACQLSFW</sequence>